<feature type="compositionally biased region" description="Basic and acidic residues" evidence="1">
    <location>
        <begin position="185"/>
        <end position="207"/>
    </location>
</feature>
<feature type="transmembrane region" description="Helical" evidence="2">
    <location>
        <begin position="20"/>
        <end position="43"/>
    </location>
</feature>
<dbReference type="OrthoDB" id="3874249at2"/>
<feature type="region of interest" description="Disordered" evidence="1">
    <location>
        <begin position="125"/>
        <end position="207"/>
    </location>
</feature>
<dbReference type="RefSeq" id="WP_105871854.1">
    <property type="nucleotide sequence ID" value="NZ_PVLV01000683.1"/>
</dbReference>
<evidence type="ECO:0000256" key="1">
    <source>
        <dbReference type="SAM" id="MobiDB-lite"/>
    </source>
</evidence>
<reference evidence="3 4" key="1">
    <citation type="submission" date="2018-03" db="EMBL/GenBank/DDBJ databases">
        <title>Novel Streptomyces sp. from soil.</title>
        <authorList>
            <person name="Tan G.Y.A."/>
            <person name="Lee Z.Y."/>
        </authorList>
    </citation>
    <scope>NUCLEOTIDE SEQUENCE [LARGE SCALE GENOMIC DNA]</scope>
    <source>
        <strain evidence="3 4">ST5x</strain>
    </source>
</reference>
<evidence type="ECO:0000313" key="3">
    <source>
        <dbReference type="EMBL" id="PRH75767.1"/>
    </source>
</evidence>
<feature type="transmembrane region" description="Helical" evidence="2">
    <location>
        <begin position="55"/>
        <end position="74"/>
    </location>
</feature>
<dbReference type="EMBL" id="PVLV01000683">
    <property type="protein sequence ID" value="PRH75767.1"/>
    <property type="molecule type" value="Genomic_DNA"/>
</dbReference>
<protein>
    <recommendedName>
        <fullName evidence="5">Integral membrane protein</fullName>
    </recommendedName>
</protein>
<sequence>MYAPGHATPPPRRPSDGTLIGLRVLFTVLTVLSCGLLGWAAMLRLAVVTRRGRDWTLFALALVASVGVFAYAGTAPTDDKGEITDGASVVVGLWLILLIAVVLAVYLTLEIQHFSRLGAPGHGPAGGGYGYPGPTPAPVHQPPVHQPPVHQPPVQQPVQPVRQTPPEPRQHPAAPPPAHHRIHQVRAELDELSDLLRQDDRRREEEK</sequence>
<proteinExistence type="predicted"/>
<feature type="transmembrane region" description="Helical" evidence="2">
    <location>
        <begin position="86"/>
        <end position="109"/>
    </location>
</feature>
<feature type="compositionally biased region" description="Pro residues" evidence="1">
    <location>
        <begin position="133"/>
        <end position="155"/>
    </location>
</feature>
<evidence type="ECO:0008006" key="5">
    <source>
        <dbReference type="Google" id="ProtNLM"/>
    </source>
</evidence>
<evidence type="ECO:0000313" key="4">
    <source>
        <dbReference type="Proteomes" id="UP000239322"/>
    </source>
</evidence>
<comment type="caution">
    <text evidence="3">The sequence shown here is derived from an EMBL/GenBank/DDBJ whole genome shotgun (WGS) entry which is preliminary data.</text>
</comment>
<gene>
    <name evidence="3" type="ORF">C6N75_29215</name>
</gene>
<dbReference type="AlphaFoldDB" id="A0A2S9PN22"/>
<dbReference type="Proteomes" id="UP000239322">
    <property type="component" value="Unassembled WGS sequence"/>
</dbReference>
<keyword evidence="4" id="KW-1185">Reference proteome</keyword>
<accession>A0A2S9PN22</accession>
<keyword evidence="2" id="KW-0812">Transmembrane</keyword>
<name>A0A2S9PN22_9ACTN</name>
<evidence type="ECO:0000256" key="2">
    <source>
        <dbReference type="SAM" id="Phobius"/>
    </source>
</evidence>
<keyword evidence="2" id="KW-0472">Membrane</keyword>
<organism evidence="3 4">
    <name type="scientific">Streptomyces solincola</name>
    <dbReference type="NCBI Taxonomy" id="2100817"/>
    <lineage>
        <taxon>Bacteria</taxon>
        <taxon>Bacillati</taxon>
        <taxon>Actinomycetota</taxon>
        <taxon>Actinomycetes</taxon>
        <taxon>Kitasatosporales</taxon>
        <taxon>Streptomycetaceae</taxon>
        <taxon>Streptomyces</taxon>
    </lineage>
</organism>
<keyword evidence="2" id="KW-1133">Transmembrane helix</keyword>
<feature type="compositionally biased region" description="Pro residues" evidence="1">
    <location>
        <begin position="163"/>
        <end position="177"/>
    </location>
</feature>